<sequence length="207" mass="24044">MNEKTSACLNALIFSSAEDTTKVFTLEEAMKKFVKVFENVYGVGVSWTDMKSEHREMKRLFATKKYSLRCGTYAANCIQKPTSRRQYGRRLPKRCSHGSRNLHHTQWIFRKDFFKIKEERTETKERRFCKQKVARQLKKPTRENGSSFRPCASWMERQLEQGWGCSASTLQEYLWAGILTRGARKMCSAQHRALSQALEPPLGHAPP</sequence>
<proteinExistence type="evidence at transcript level"/>
<name>A0A0K8RH30_IXORI</name>
<reference evidence="1" key="1">
    <citation type="submission" date="2012-12" db="EMBL/GenBank/DDBJ databases">
        <title>Identification and characterization of a phenylalanine ammonia-lyase gene family in Isatis indigotica Fort.</title>
        <authorList>
            <person name="Liu Q."/>
            <person name="Chen J."/>
            <person name="Zhou X."/>
            <person name="Di P."/>
            <person name="Xiao Y."/>
            <person name="Xuan H."/>
            <person name="Zhang L."/>
            <person name="Chen W."/>
        </authorList>
    </citation>
    <scope>NUCLEOTIDE SEQUENCE</scope>
    <source>
        <tissue evidence="1">Salivary gland</tissue>
    </source>
</reference>
<dbReference type="AlphaFoldDB" id="A0A0K8RH30"/>
<organism evidence="1">
    <name type="scientific">Ixodes ricinus</name>
    <name type="common">Common tick</name>
    <name type="synonym">Acarus ricinus</name>
    <dbReference type="NCBI Taxonomy" id="34613"/>
    <lineage>
        <taxon>Eukaryota</taxon>
        <taxon>Metazoa</taxon>
        <taxon>Ecdysozoa</taxon>
        <taxon>Arthropoda</taxon>
        <taxon>Chelicerata</taxon>
        <taxon>Arachnida</taxon>
        <taxon>Acari</taxon>
        <taxon>Parasitiformes</taxon>
        <taxon>Ixodida</taxon>
        <taxon>Ixodoidea</taxon>
        <taxon>Ixodidae</taxon>
        <taxon>Ixodinae</taxon>
        <taxon>Ixodes</taxon>
    </lineage>
</organism>
<evidence type="ECO:0000313" key="1">
    <source>
        <dbReference type="EMBL" id="JAA70133.1"/>
    </source>
</evidence>
<protein>
    <submittedName>
        <fullName evidence="1">Putative alcohol dehydrogenase transcription factor myb/sant-like protein</fullName>
    </submittedName>
</protein>
<dbReference type="EMBL" id="GADI01003675">
    <property type="protein sequence ID" value="JAA70133.1"/>
    <property type="molecule type" value="mRNA"/>
</dbReference>
<accession>A0A0K8RH30</accession>